<dbReference type="PRINTS" id="PR00146">
    <property type="entry name" value="DHPICSNTHASE"/>
</dbReference>
<dbReference type="RefSeq" id="WP_059032562.1">
    <property type="nucleotide sequence ID" value="NZ_DF977001.1"/>
</dbReference>
<dbReference type="GO" id="GO:0019262">
    <property type="term" value="P:N-acetylneuraminate catabolic process"/>
    <property type="evidence" value="ECO:0007669"/>
    <property type="project" value="TreeGrafter"/>
</dbReference>
<dbReference type="STRING" id="224999.GCA_001485475_01166"/>
<dbReference type="PANTHER" id="PTHR42849">
    <property type="entry name" value="N-ACETYLNEURAMINATE LYASE"/>
    <property type="match status" value="1"/>
</dbReference>
<feature type="active site" description="Schiff-base intermediate with substrate" evidence="3">
    <location>
        <position position="163"/>
    </location>
</feature>
<feature type="active site" description="Proton donor/acceptor" evidence="3">
    <location>
        <position position="136"/>
    </location>
</feature>
<dbReference type="Proteomes" id="UP000062160">
    <property type="component" value="Unassembled WGS sequence"/>
</dbReference>
<dbReference type="GO" id="GO:0008747">
    <property type="term" value="F:N-acetylneuraminate lyase activity"/>
    <property type="evidence" value="ECO:0007669"/>
    <property type="project" value="TreeGrafter"/>
</dbReference>
<evidence type="ECO:0000313" key="5">
    <source>
        <dbReference type="EMBL" id="GAQ25151.1"/>
    </source>
</evidence>
<dbReference type="SUPFAM" id="SSF51569">
    <property type="entry name" value="Aldolase"/>
    <property type="match status" value="1"/>
</dbReference>
<evidence type="ECO:0000313" key="6">
    <source>
        <dbReference type="Proteomes" id="UP000062160"/>
    </source>
</evidence>
<dbReference type="EMBL" id="DF977001">
    <property type="protein sequence ID" value="GAQ25151.1"/>
    <property type="molecule type" value="Genomic_DNA"/>
</dbReference>
<dbReference type="PANTHER" id="PTHR42849:SF1">
    <property type="entry name" value="N-ACETYLNEURAMINATE LYASE"/>
    <property type="match status" value="1"/>
</dbReference>
<evidence type="ECO:0000256" key="3">
    <source>
        <dbReference type="PIRSR" id="PIRSR001365-1"/>
    </source>
</evidence>
<keyword evidence="1 2" id="KW-0456">Lyase</keyword>
<keyword evidence="6" id="KW-1185">Reference proteome</keyword>
<dbReference type="InterPro" id="IPR013785">
    <property type="entry name" value="Aldolase_TIM"/>
</dbReference>
<dbReference type="GO" id="GO:0005829">
    <property type="term" value="C:cytosol"/>
    <property type="evidence" value="ECO:0007669"/>
    <property type="project" value="TreeGrafter"/>
</dbReference>
<gene>
    <name evidence="5" type="ORF">TSYNT_7169</name>
</gene>
<sequence>MKAIDFKGIIPPLMTPFTETGEIYEDGLKRLIDFVVPYVQGLYPVGTYGSGPLMSIQERKKAAELIIEYVNGRVPVIIHVGTADTNTTVELAKHAESIGADAVGAIAPYYNPLTDDSIFEHFRCLIDAVNIPVFVYNNPSISGNPIKPEVLKKLADYGLRGIKDSSFDLVNYYNYKLAVEDYQDFNVIIGTEAIFYAAFEAGAIGAVTGLGNIFPELLNKMYLEYINGKKEEAKKTQELVLKLRSVTKLGPTVPVMHAILEMRGIDSGYPRKPFLPISEELKVKVKSSLEELKLL</sequence>
<evidence type="ECO:0000256" key="2">
    <source>
        <dbReference type="PIRNR" id="PIRNR001365"/>
    </source>
</evidence>
<proteinExistence type="inferred from homology"/>
<dbReference type="Pfam" id="PF00701">
    <property type="entry name" value="DHDPS"/>
    <property type="match status" value="1"/>
</dbReference>
<feature type="binding site" evidence="4">
    <location>
        <position position="207"/>
    </location>
    <ligand>
        <name>pyruvate</name>
        <dbReference type="ChEBI" id="CHEBI:15361"/>
    </ligand>
</feature>
<dbReference type="CDD" id="cd00408">
    <property type="entry name" value="DHDPS-like"/>
    <property type="match status" value="1"/>
</dbReference>
<dbReference type="Gene3D" id="3.20.20.70">
    <property type="entry name" value="Aldolase class I"/>
    <property type="match status" value="1"/>
</dbReference>
<evidence type="ECO:0000256" key="4">
    <source>
        <dbReference type="PIRSR" id="PIRSR001365-2"/>
    </source>
</evidence>
<reference evidence="5" key="1">
    <citation type="journal article" date="2016" name="Genome Announc.">
        <title>Draft Genome Sequence of the Syntrophic Lactate-Degrading Bacterium Tepidanaerobacter syntrophicus JLT.</title>
        <authorList>
            <person name="Matsuura N."/>
            <person name="Ohashi A."/>
            <person name="Tourlousse D.M."/>
            <person name="Sekiguchi Y."/>
        </authorList>
    </citation>
    <scope>NUCLEOTIDE SEQUENCE [LARGE SCALE GENOMIC DNA]</scope>
    <source>
        <strain evidence="5">JL</strain>
    </source>
</reference>
<dbReference type="OrthoDB" id="9782828at2"/>
<comment type="similarity">
    <text evidence="2">Belongs to the DapA family.</text>
</comment>
<dbReference type="PIRSF" id="PIRSF001365">
    <property type="entry name" value="DHDPS"/>
    <property type="match status" value="1"/>
</dbReference>
<dbReference type="InterPro" id="IPR002220">
    <property type="entry name" value="DapA-like"/>
</dbReference>
<dbReference type="AlphaFoldDB" id="A0A0U9HM46"/>
<evidence type="ECO:0000256" key="1">
    <source>
        <dbReference type="ARBA" id="ARBA00023239"/>
    </source>
</evidence>
<dbReference type="SMART" id="SM01130">
    <property type="entry name" value="DHDPS"/>
    <property type="match status" value="1"/>
</dbReference>
<organism evidence="5">
    <name type="scientific">Tepidanaerobacter syntrophicus</name>
    <dbReference type="NCBI Taxonomy" id="224999"/>
    <lineage>
        <taxon>Bacteria</taxon>
        <taxon>Bacillati</taxon>
        <taxon>Bacillota</taxon>
        <taxon>Clostridia</taxon>
        <taxon>Thermosediminibacterales</taxon>
        <taxon>Tepidanaerobacteraceae</taxon>
        <taxon>Tepidanaerobacter</taxon>
    </lineage>
</organism>
<name>A0A0U9HM46_9FIRM</name>
<accession>A0A0U9HM46</accession>
<protein>
    <submittedName>
        <fullName evidence="5">4-hydroxy-tetrahydrodipicolinate synthase</fullName>
    </submittedName>
</protein>